<evidence type="ECO:0000313" key="1">
    <source>
        <dbReference type="EMBL" id="PNT71735.1"/>
    </source>
</evidence>
<reference evidence="1 2" key="1">
    <citation type="journal article" date="2010" name="Nature">
        <title>Genome sequencing and analysis of the model grass Brachypodium distachyon.</title>
        <authorList>
            <consortium name="International Brachypodium Initiative"/>
        </authorList>
    </citation>
    <scope>NUCLEOTIDE SEQUENCE [LARGE SCALE GENOMIC DNA]</scope>
    <source>
        <strain evidence="1 2">Bd21</strain>
    </source>
</reference>
<reference evidence="1" key="2">
    <citation type="submission" date="2017-06" db="EMBL/GenBank/DDBJ databases">
        <title>WGS assembly of Brachypodium distachyon.</title>
        <authorList>
            <consortium name="The International Brachypodium Initiative"/>
            <person name="Lucas S."/>
            <person name="Harmon-Smith M."/>
            <person name="Lail K."/>
            <person name="Tice H."/>
            <person name="Grimwood J."/>
            <person name="Bruce D."/>
            <person name="Barry K."/>
            <person name="Shu S."/>
            <person name="Lindquist E."/>
            <person name="Wang M."/>
            <person name="Pitluck S."/>
            <person name="Vogel J.P."/>
            <person name="Garvin D.F."/>
            <person name="Mockler T.C."/>
            <person name="Schmutz J."/>
            <person name="Rokhsar D."/>
            <person name="Bevan M.W."/>
        </authorList>
    </citation>
    <scope>NUCLEOTIDE SEQUENCE</scope>
    <source>
        <strain evidence="1">Bd21</strain>
    </source>
</reference>
<dbReference type="EMBL" id="CM000881">
    <property type="protein sequence ID" value="PNT71735.1"/>
    <property type="molecule type" value="Genomic_DNA"/>
</dbReference>
<dbReference type="AlphaFoldDB" id="A0A2K2DBT3"/>
<evidence type="ECO:0000313" key="3">
    <source>
        <dbReference type="Proteomes" id="UP000008810"/>
    </source>
</evidence>
<accession>A0A2K2DBT3</accession>
<sequence>MLDRHSISYQILCHNWLLFAPGDNVFAKVRFRFPVRTEWRQTPTFTRLLTSDVAVVAFLMAPNAYVLSL</sequence>
<keyword evidence="3" id="KW-1185">Reference proteome</keyword>
<gene>
    <name evidence="1" type="ORF">BRADI_2g34745v3</name>
</gene>
<evidence type="ECO:0000313" key="2">
    <source>
        <dbReference type="EnsemblPlants" id="PNT71735"/>
    </source>
</evidence>
<proteinExistence type="predicted"/>
<protein>
    <submittedName>
        <fullName evidence="1 2">Uncharacterized protein</fullName>
    </submittedName>
</protein>
<dbReference type="Gramene" id="PNT71735">
    <property type="protein sequence ID" value="PNT71735"/>
    <property type="gene ID" value="BRADI_2g34745v3"/>
</dbReference>
<name>A0A2K2DBT3_BRADI</name>
<dbReference type="EnsemblPlants" id="PNT71735">
    <property type="protein sequence ID" value="PNT71735"/>
    <property type="gene ID" value="BRADI_2g34745v3"/>
</dbReference>
<dbReference type="Proteomes" id="UP000008810">
    <property type="component" value="Chromosome 2"/>
</dbReference>
<dbReference type="InParanoid" id="A0A2K2DBT3"/>
<reference evidence="2" key="3">
    <citation type="submission" date="2018-08" db="UniProtKB">
        <authorList>
            <consortium name="EnsemblPlants"/>
        </authorList>
    </citation>
    <scope>IDENTIFICATION</scope>
    <source>
        <strain evidence="2">cv. Bd21</strain>
    </source>
</reference>
<organism evidence="1">
    <name type="scientific">Brachypodium distachyon</name>
    <name type="common">Purple false brome</name>
    <name type="synonym">Trachynia distachya</name>
    <dbReference type="NCBI Taxonomy" id="15368"/>
    <lineage>
        <taxon>Eukaryota</taxon>
        <taxon>Viridiplantae</taxon>
        <taxon>Streptophyta</taxon>
        <taxon>Embryophyta</taxon>
        <taxon>Tracheophyta</taxon>
        <taxon>Spermatophyta</taxon>
        <taxon>Magnoliopsida</taxon>
        <taxon>Liliopsida</taxon>
        <taxon>Poales</taxon>
        <taxon>Poaceae</taxon>
        <taxon>BOP clade</taxon>
        <taxon>Pooideae</taxon>
        <taxon>Stipodae</taxon>
        <taxon>Brachypodieae</taxon>
        <taxon>Brachypodium</taxon>
    </lineage>
</organism>